<gene>
    <name evidence="9" type="ORF">HND93_10250</name>
</gene>
<evidence type="ECO:0000313" key="10">
    <source>
        <dbReference type="Proteomes" id="UP000584642"/>
    </source>
</evidence>
<keyword evidence="10" id="KW-1185">Reference proteome</keyword>
<keyword evidence="5 8" id="KW-0812">Transmembrane</keyword>
<proteinExistence type="inferred from homology"/>
<organism evidence="9 10">
    <name type="scientific">Azospirillum oleiclasticum</name>
    <dbReference type="NCBI Taxonomy" id="2735135"/>
    <lineage>
        <taxon>Bacteria</taxon>
        <taxon>Pseudomonadati</taxon>
        <taxon>Pseudomonadota</taxon>
        <taxon>Alphaproteobacteria</taxon>
        <taxon>Rhodospirillales</taxon>
        <taxon>Azospirillaceae</taxon>
        <taxon>Azospirillum</taxon>
    </lineage>
</organism>
<evidence type="ECO:0000256" key="1">
    <source>
        <dbReference type="ARBA" id="ARBA00004651"/>
    </source>
</evidence>
<dbReference type="Proteomes" id="UP000584642">
    <property type="component" value="Unassembled WGS sequence"/>
</dbReference>
<evidence type="ECO:0000256" key="5">
    <source>
        <dbReference type="ARBA" id="ARBA00022692"/>
    </source>
</evidence>
<dbReference type="PANTHER" id="PTHR30269:SF0">
    <property type="entry name" value="MEMBRANE TRANSPORTER PROTEIN YFCA-RELATED"/>
    <property type="match status" value="1"/>
</dbReference>
<dbReference type="InterPro" id="IPR052017">
    <property type="entry name" value="TSUP"/>
</dbReference>
<comment type="similarity">
    <text evidence="2 8">Belongs to the 4-toluene sulfonate uptake permease (TSUP) (TC 2.A.102) family.</text>
</comment>
<name>A0ABX2T723_9PROT</name>
<protein>
    <recommendedName>
        <fullName evidence="8">Probable membrane transporter protein</fullName>
    </recommendedName>
</protein>
<keyword evidence="7 8" id="KW-0472">Membrane</keyword>
<evidence type="ECO:0000313" key="9">
    <source>
        <dbReference type="EMBL" id="NYZ20096.1"/>
    </source>
</evidence>
<feature type="transmembrane region" description="Helical" evidence="8">
    <location>
        <begin position="228"/>
        <end position="249"/>
    </location>
</feature>
<keyword evidence="3" id="KW-0813">Transport</keyword>
<comment type="subcellular location">
    <subcellularLocation>
        <location evidence="1 8">Cell membrane</location>
        <topology evidence="1 8">Multi-pass membrane protein</topology>
    </subcellularLocation>
</comment>
<evidence type="ECO:0000256" key="8">
    <source>
        <dbReference type="RuleBase" id="RU363041"/>
    </source>
</evidence>
<sequence>MSMPDLLLIAVAGIVAGGVNAIAGGGIFFIFPAMLAAGLPPITATASSAIAVWPGHAAALPAYADRLAALKPGLGRRLAVAMAGGLAGALLLLWTGDRAFARLIPWLLLLATLLFAFGPRLRALMPGELGRTGAAAIAVELAFAVYGGYFGAGLGVLLMACYALLGHDDVHDANALKNLVASVITAVSIATFVLSGVVAWPAALAGLVGAVAGGWLAARWARRVPAVWLRRGVIATGALLTVHFFLRFYG</sequence>
<evidence type="ECO:0000256" key="3">
    <source>
        <dbReference type="ARBA" id="ARBA00022448"/>
    </source>
</evidence>
<reference evidence="9 10" key="1">
    <citation type="submission" date="2020-05" db="EMBL/GenBank/DDBJ databases">
        <title>Azospirillum oleiclasticum sp. nov, a nitrogen-fixing and heavy crude oil-emulsifying bacterium isolated from the crude oil of Yumen Oilfield.</title>
        <authorList>
            <person name="Wu D."/>
            <person name="Cai M."/>
            <person name="Zhang X."/>
        </authorList>
    </citation>
    <scope>NUCLEOTIDE SEQUENCE [LARGE SCALE GENOMIC DNA]</scope>
    <source>
        <strain evidence="9 10">ROY-1-1-2</strain>
    </source>
</reference>
<dbReference type="RefSeq" id="WP_180281869.1">
    <property type="nucleotide sequence ID" value="NZ_JABFDB010000006.1"/>
</dbReference>
<dbReference type="InterPro" id="IPR002781">
    <property type="entry name" value="TM_pro_TauE-like"/>
</dbReference>
<dbReference type="PANTHER" id="PTHR30269">
    <property type="entry name" value="TRANSMEMBRANE PROTEIN YFCA"/>
    <property type="match status" value="1"/>
</dbReference>
<evidence type="ECO:0000256" key="6">
    <source>
        <dbReference type="ARBA" id="ARBA00022989"/>
    </source>
</evidence>
<keyword evidence="6 8" id="KW-1133">Transmembrane helix</keyword>
<feature type="transmembrane region" description="Helical" evidence="8">
    <location>
        <begin position="185"/>
        <end position="216"/>
    </location>
</feature>
<comment type="caution">
    <text evidence="9">The sequence shown here is derived from an EMBL/GenBank/DDBJ whole genome shotgun (WGS) entry which is preliminary data.</text>
</comment>
<evidence type="ECO:0000256" key="2">
    <source>
        <dbReference type="ARBA" id="ARBA00009142"/>
    </source>
</evidence>
<dbReference type="Pfam" id="PF01925">
    <property type="entry name" value="TauE"/>
    <property type="match status" value="1"/>
</dbReference>
<evidence type="ECO:0000256" key="4">
    <source>
        <dbReference type="ARBA" id="ARBA00022475"/>
    </source>
</evidence>
<feature type="transmembrane region" description="Helical" evidence="8">
    <location>
        <begin position="100"/>
        <end position="117"/>
    </location>
</feature>
<evidence type="ECO:0000256" key="7">
    <source>
        <dbReference type="ARBA" id="ARBA00023136"/>
    </source>
</evidence>
<feature type="transmembrane region" description="Helical" evidence="8">
    <location>
        <begin position="74"/>
        <end position="94"/>
    </location>
</feature>
<keyword evidence="4 8" id="KW-1003">Cell membrane</keyword>
<feature type="transmembrane region" description="Helical" evidence="8">
    <location>
        <begin position="138"/>
        <end position="165"/>
    </location>
</feature>
<accession>A0ABX2T723</accession>
<dbReference type="EMBL" id="JABFDB010000006">
    <property type="protein sequence ID" value="NYZ20096.1"/>
    <property type="molecule type" value="Genomic_DNA"/>
</dbReference>